<name>A0A3D8IVE2_9HELI</name>
<evidence type="ECO:0000256" key="17">
    <source>
        <dbReference type="SAM" id="Phobius"/>
    </source>
</evidence>
<proteinExistence type="inferred from homology"/>
<keyword evidence="6" id="KW-0444">Lipid biosynthesis</keyword>
<keyword evidence="19" id="KW-1185">Reference proteome</keyword>
<feature type="transmembrane region" description="Helical" evidence="17">
    <location>
        <begin position="75"/>
        <end position="99"/>
    </location>
</feature>
<evidence type="ECO:0000256" key="13">
    <source>
        <dbReference type="ARBA" id="ARBA00023264"/>
    </source>
</evidence>
<dbReference type="EMBL" id="NXLU01000005">
    <property type="protein sequence ID" value="RDU68895.1"/>
    <property type="molecule type" value="Genomic_DNA"/>
</dbReference>
<dbReference type="OrthoDB" id="9796672at2"/>
<dbReference type="InterPro" id="IPR048254">
    <property type="entry name" value="CDP_ALCOHOL_P_TRANSF_CS"/>
</dbReference>
<dbReference type="AlphaFoldDB" id="A0A3D8IVE2"/>
<comment type="subcellular location">
    <subcellularLocation>
        <location evidence="1">Membrane</location>
        <topology evidence="1">Multi-pass membrane protein</topology>
    </subcellularLocation>
</comment>
<organism evidence="18 19">
    <name type="scientific">Helicobacter cholecystus</name>
    <dbReference type="NCBI Taxonomy" id="45498"/>
    <lineage>
        <taxon>Bacteria</taxon>
        <taxon>Pseudomonadati</taxon>
        <taxon>Campylobacterota</taxon>
        <taxon>Epsilonproteobacteria</taxon>
        <taxon>Campylobacterales</taxon>
        <taxon>Helicobacteraceae</taxon>
        <taxon>Helicobacter</taxon>
    </lineage>
</organism>
<dbReference type="RefSeq" id="WP_104724837.1">
    <property type="nucleotide sequence ID" value="NZ_FZNE01000009.1"/>
</dbReference>
<dbReference type="PROSITE" id="PS00379">
    <property type="entry name" value="CDP_ALCOHOL_P_TRANSF"/>
    <property type="match status" value="1"/>
</dbReference>
<dbReference type="InterPro" id="IPR050324">
    <property type="entry name" value="CDP-alcohol_PTase-I"/>
</dbReference>
<dbReference type="Pfam" id="PF01066">
    <property type="entry name" value="CDP-OH_P_transf"/>
    <property type="match status" value="1"/>
</dbReference>
<dbReference type="InterPro" id="IPR000462">
    <property type="entry name" value="CDP-OH_P_trans"/>
</dbReference>
<evidence type="ECO:0000256" key="2">
    <source>
        <dbReference type="ARBA" id="ARBA00005042"/>
    </source>
</evidence>
<dbReference type="GO" id="GO:0008444">
    <property type="term" value="F:CDP-diacylglycerol-glycerol-3-phosphate 3-phosphatidyltransferase activity"/>
    <property type="evidence" value="ECO:0007669"/>
    <property type="project" value="UniProtKB-UniRule"/>
</dbReference>
<evidence type="ECO:0000256" key="11">
    <source>
        <dbReference type="ARBA" id="ARBA00023136"/>
    </source>
</evidence>
<reference evidence="18 19" key="1">
    <citation type="submission" date="2018-04" db="EMBL/GenBank/DDBJ databases">
        <title>Novel Campyloabacter and Helicobacter Species and Strains.</title>
        <authorList>
            <person name="Mannion A.J."/>
            <person name="Shen Z."/>
            <person name="Fox J.G."/>
        </authorList>
    </citation>
    <scope>NUCLEOTIDE SEQUENCE [LARGE SCALE GENOMIC DNA]</scope>
    <source>
        <strain evidence="18 19">ATCC 700242</strain>
    </source>
</reference>
<dbReference type="GO" id="GO:0046474">
    <property type="term" value="P:glycerophospholipid biosynthetic process"/>
    <property type="evidence" value="ECO:0007669"/>
    <property type="project" value="TreeGrafter"/>
</dbReference>
<keyword evidence="10" id="KW-0443">Lipid metabolism</keyword>
<evidence type="ECO:0000256" key="1">
    <source>
        <dbReference type="ARBA" id="ARBA00004141"/>
    </source>
</evidence>
<gene>
    <name evidence="18" type="primary">pgsA</name>
    <name evidence="18" type="ORF">CQA62_04625</name>
</gene>
<comment type="similarity">
    <text evidence="3 16">Belongs to the CDP-alcohol phosphatidyltransferase class-I family.</text>
</comment>
<evidence type="ECO:0000256" key="4">
    <source>
        <dbReference type="ARBA" id="ARBA00013170"/>
    </source>
</evidence>
<dbReference type="InterPro" id="IPR043130">
    <property type="entry name" value="CDP-OH_PTrfase_TM_dom"/>
</dbReference>
<evidence type="ECO:0000313" key="19">
    <source>
        <dbReference type="Proteomes" id="UP000257067"/>
    </source>
</evidence>
<sequence>MKNIPNILTFVRVFLAILIMAVILYADMQSLYVRVFACGMFFVACATDFFDGYLARKYALQTRFGEVFDPLADKMLVLGAFIALIVAKIANPWAVFLIFSREFFITGLRVVVANSNVNIAANMLGKIKSVAQYWAIGCLIINIFPPFLNEFFLWFAVALTIISGFDYVREYFKSF</sequence>
<evidence type="ECO:0000256" key="9">
    <source>
        <dbReference type="ARBA" id="ARBA00022989"/>
    </source>
</evidence>
<comment type="caution">
    <text evidence="18">The sequence shown here is derived from an EMBL/GenBank/DDBJ whole genome shotgun (WGS) entry which is preliminary data.</text>
</comment>
<evidence type="ECO:0000256" key="14">
    <source>
        <dbReference type="ARBA" id="ARBA00048586"/>
    </source>
</evidence>
<keyword evidence="13" id="KW-1208">Phospholipid metabolism</keyword>
<keyword evidence="8 17" id="KW-0812">Transmembrane</keyword>
<keyword evidence="9 17" id="KW-1133">Transmembrane helix</keyword>
<feature type="transmembrane region" description="Helical" evidence="17">
    <location>
        <begin position="151"/>
        <end position="168"/>
    </location>
</feature>
<dbReference type="Gene3D" id="1.20.120.1760">
    <property type="match status" value="1"/>
</dbReference>
<dbReference type="GO" id="GO:0016020">
    <property type="term" value="C:membrane"/>
    <property type="evidence" value="ECO:0007669"/>
    <property type="project" value="UniProtKB-SubCell"/>
</dbReference>
<feature type="transmembrane region" description="Helical" evidence="17">
    <location>
        <begin position="7"/>
        <end position="26"/>
    </location>
</feature>
<evidence type="ECO:0000313" key="18">
    <source>
        <dbReference type="EMBL" id="RDU68895.1"/>
    </source>
</evidence>
<protein>
    <recommendedName>
        <fullName evidence="5 15">CDP-diacylglycerol--glycerol-3-phosphate 3-phosphatidyltransferase</fullName>
        <ecNumber evidence="4 15">2.7.8.5</ecNumber>
    </recommendedName>
</protein>
<evidence type="ECO:0000256" key="6">
    <source>
        <dbReference type="ARBA" id="ARBA00022516"/>
    </source>
</evidence>
<comment type="pathway">
    <text evidence="2">Phospholipid metabolism; phosphatidylglycerol biosynthesis; phosphatidylglycerol from CDP-diacylglycerol: step 1/2.</text>
</comment>
<comment type="catalytic activity">
    <reaction evidence="14">
        <text>a CDP-1,2-diacyl-sn-glycerol + sn-glycerol 3-phosphate = a 1,2-diacyl-sn-glycero-3-phospho-(1'-sn-glycero-3'-phosphate) + CMP + H(+)</text>
        <dbReference type="Rhea" id="RHEA:12593"/>
        <dbReference type="ChEBI" id="CHEBI:15378"/>
        <dbReference type="ChEBI" id="CHEBI:57597"/>
        <dbReference type="ChEBI" id="CHEBI:58332"/>
        <dbReference type="ChEBI" id="CHEBI:60110"/>
        <dbReference type="ChEBI" id="CHEBI:60377"/>
        <dbReference type="EC" id="2.7.8.5"/>
    </reaction>
</comment>
<evidence type="ECO:0000256" key="15">
    <source>
        <dbReference type="NCBIfam" id="TIGR00560"/>
    </source>
</evidence>
<evidence type="ECO:0000256" key="16">
    <source>
        <dbReference type="RuleBase" id="RU003750"/>
    </source>
</evidence>
<keyword evidence="11 17" id="KW-0472">Membrane</keyword>
<keyword evidence="12" id="KW-0594">Phospholipid biosynthesis</keyword>
<dbReference type="PANTHER" id="PTHR14269">
    <property type="entry name" value="CDP-DIACYLGLYCEROL--GLYCEROL-3-PHOSPHATE 3-PHOSPHATIDYLTRANSFERASE-RELATED"/>
    <property type="match status" value="1"/>
</dbReference>
<evidence type="ECO:0000256" key="3">
    <source>
        <dbReference type="ARBA" id="ARBA00010441"/>
    </source>
</evidence>
<evidence type="ECO:0000256" key="12">
    <source>
        <dbReference type="ARBA" id="ARBA00023209"/>
    </source>
</evidence>
<dbReference type="PIRSF" id="PIRSF000847">
    <property type="entry name" value="Phos_ph_gly_syn"/>
    <property type="match status" value="1"/>
</dbReference>
<evidence type="ECO:0000256" key="10">
    <source>
        <dbReference type="ARBA" id="ARBA00023098"/>
    </source>
</evidence>
<dbReference type="EC" id="2.7.8.5" evidence="4 15"/>
<evidence type="ECO:0000256" key="8">
    <source>
        <dbReference type="ARBA" id="ARBA00022692"/>
    </source>
</evidence>
<evidence type="ECO:0000256" key="7">
    <source>
        <dbReference type="ARBA" id="ARBA00022679"/>
    </source>
</evidence>
<dbReference type="NCBIfam" id="TIGR00560">
    <property type="entry name" value="pgsA"/>
    <property type="match status" value="1"/>
</dbReference>
<dbReference type="Proteomes" id="UP000257067">
    <property type="component" value="Unassembled WGS sequence"/>
</dbReference>
<keyword evidence="7 16" id="KW-0808">Transferase</keyword>
<evidence type="ECO:0000256" key="5">
    <source>
        <dbReference type="ARBA" id="ARBA00014944"/>
    </source>
</evidence>
<feature type="transmembrane region" description="Helical" evidence="17">
    <location>
        <begin position="32"/>
        <end position="54"/>
    </location>
</feature>
<dbReference type="PANTHER" id="PTHR14269:SF62">
    <property type="entry name" value="CDP-DIACYLGLYCEROL--GLYCEROL-3-PHOSPHATE 3-PHOSPHATIDYLTRANSFERASE 1, CHLOROPLASTIC"/>
    <property type="match status" value="1"/>
</dbReference>
<dbReference type="InterPro" id="IPR004570">
    <property type="entry name" value="Phosphatidylglycerol_P_synth"/>
</dbReference>
<accession>A0A3D8IVE2</accession>